<dbReference type="Proteomes" id="UP000026962">
    <property type="component" value="Chromosome 4"/>
</dbReference>
<evidence type="ECO:0000313" key="2">
    <source>
        <dbReference type="Proteomes" id="UP000026962"/>
    </source>
</evidence>
<protein>
    <submittedName>
        <fullName evidence="1">Uncharacterized protein</fullName>
    </submittedName>
</protein>
<dbReference type="EnsemblPlants" id="OPUNC04G00360.1">
    <property type="protein sequence ID" value="OPUNC04G00360.1"/>
    <property type="gene ID" value="OPUNC04G00360"/>
</dbReference>
<reference evidence="1" key="1">
    <citation type="submission" date="2015-04" db="UniProtKB">
        <authorList>
            <consortium name="EnsemblPlants"/>
        </authorList>
    </citation>
    <scope>IDENTIFICATION</scope>
</reference>
<sequence length="131" mass="13988">MCAISSLSILSPSSELPSFLRITLEKIMLTASPTMAELTVSAILERVICICATFHHIPETSISFANIAMHLLEVSIAASILMCAISSLSMLPPSELSTCLLIIPEKILLTASPTIADLTVSPILSYQSVEL</sequence>
<dbReference type="HOGENOM" id="CLU_1930940_0_0_1"/>
<reference evidence="1" key="2">
    <citation type="submission" date="2018-05" db="EMBL/GenBank/DDBJ databases">
        <title>OpunRS2 (Oryza punctata Reference Sequence Version 2).</title>
        <authorList>
            <person name="Zhang J."/>
            <person name="Kudrna D."/>
            <person name="Lee S."/>
            <person name="Talag J."/>
            <person name="Welchert J."/>
            <person name="Wing R.A."/>
        </authorList>
    </citation>
    <scope>NUCLEOTIDE SEQUENCE [LARGE SCALE GENOMIC DNA]</scope>
</reference>
<evidence type="ECO:0000313" key="1">
    <source>
        <dbReference type="EnsemblPlants" id="OPUNC04G00360.1"/>
    </source>
</evidence>
<name>A0A0E0KM28_ORYPU</name>
<dbReference type="AlphaFoldDB" id="A0A0E0KM28"/>
<accession>A0A0E0KM28</accession>
<organism evidence="1">
    <name type="scientific">Oryza punctata</name>
    <name type="common">Red rice</name>
    <dbReference type="NCBI Taxonomy" id="4537"/>
    <lineage>
        <taxon>Eukaryota</taxon>
        <taxon>Viridiplantae</taxon>
        <taxon>Streptophyta</taxon>
        <taxon>Embryophyta</taxon>
        <taxon>Tracheophyta</taxon>
        <taxon>Spermatophyta</taxon>
        <taxon>Magnoliopsida</taxon>
        <taxon>Liliopsida</taxon>
        <taxon>Poales</taxon>
        <taxon>Poaceae</taxon>
        <taxon>BOP clade</taxon>
        <taxon>Oryzoideae</taxon>
        <taxon>Oryzeae</taxon>
        <taxon>Oryzinae</taxon>
        <taxon>Oryza</taxon>
    </lineage>
</organism>
<keyword evidence="2" id="KW-1185">Reference proteome</keyword>
<proteinExistence type="predicted"/>
<dbReference type="Gramene" id="OPUNC04G00360.1">
    <property type="protein sequence ID" value="OPUNC04G00360.1"/>
    <property type="gene ID" value="OPUNC04G00360"/>
</dbReference>